<organism evidence="1 2">
    <name type="scientific">Kingella oralis ATCC 51147</name>
    <dbReference type="NCBI Taxonomy" id="629741"/>
    <lineage>
        <taxon>Bacteria</taxon>
        <taxon>Pseudomonadati</taxon>
        <taxon>Pseudomonadota</taxon>
        <taxon>Betaproteobacteria</taxon>
        <taxon>Neisseriales</taxon>
        <taxon>Neisseriaceae</taxon>
        <taxon>Kingella</taxon>
    </lineage>
</organism>
<dbReference type="Proteomes" id="UP000003009">
    <property type="component" value="Unassembled WGS sequence"/>
</dbReference>
<proteinExistence type="predicted"/>
<dbReference type="HOGENOM" id="CLU_3271411_0_0_4"/>
<gene>
    <name evidence="1" type="ORF">GCWU000324_02811</name>
</gene>
<dbReference type="EMBL" id="ACJW02000007">
    <property type="protein sequence ID" value="EEP66836.1"/>
    <property type="molecule type" value="Genomic_DNA"/>
</dbReference>
<dbReference type="STRING" id="629741.GCWU000324_02811"/>
<name>C4GM78_9NEIS</name>
<dbReference type="RefSeq" id="WP_003798339.1">
    <property type="nucleotide sequence ID" value="NZ_GG665873.1"/>
</dbReference>
<accession>C4GM78</accession>
<keyword evidence="2" id="KW-1185">Reference proteome</keyword>
<sequence>MLTIQRQPEIQSTQQKTIWHTPKRFYFFRLPPPPKKLKQTL</sequence>
<protein>
    <submittedName>
        <fullName evidence="1">Uncharacterized protein</fullName>
    </submittedName>
</protein>
<evidence type="ECO:0000313" key="1">
    <source>
        <dbReference type="EMBL" id="EEP66836.1"/>
    </source>
</evidence>
<reference evidence="1" key="1">
    <citation type="submission" date="2009-04" db="EMBL/GenBank/DDBJ databases">
        <authorList>
            <person name="Weinstock G."/>
            <person name="Sodergren E."/>
            <person name="Clifton S."/>
            <person name="Fulton L."/>
            <person name="Fulton B."/>
            <person name="Courtney L."/>
            <person name="Fronick C."/>
            <person name="Harrison M."/>
            <person name="Strong C."/>
            <person name="Farmer C."/>
            <person name="Delahaunty K."/>
            <person name="Markovic C."/>
            <person name="Hall O."/>
            <person name="Minx P."/>
            <person name="Tomlinson C."/>
            <person name="Mitreva M."/>
            <person name="Nelson J."/>
            <person name="Hou S."/>
            <person name="Wollam A."/>
            <person name="Pepin K.H."/>
            <person name="Johnson M."/>
            <person name="Bhonagiri V."/>
            <person name="Nash W.E."/>
            <person name="Warren W."/>
            <person name="Chinwalla A."/>
            <person name="Mardis E.R."/>
            <person name="Wilson R.K."/>
        </authorList>
    </citation>
    <scope>NUCLEOTIDE SEQUENCE [LARGE SCALE GENOMIC DNA]</scope>
    <source>
        <strain evidence="1">ATCC 51147</strain>
    </source>
</reference>
<comment type="caution">
    <text evidence="1">The sequence shown here is derived from an EMBL/GenBank/DDBJ whole genome shotgun (WGS) entry which is preliminary data.</text>
</comment>
<dbReference type="GeneID" id="84907991"/>
<dbReference type="AlphaFoldDB" id="C4GM78"/>
<evidence type="ECO:0000313" key="2">
    <source>
        <dbReference type="Proteomes" id="UP000003009"/>
    </source>
</evidence>